<dbReference type="CDD" id="cd03507">
    <property type="entry name" value="Delta12-FADS-like"/>
    <property type="match status" value="1"/>
</dbReference>
<comment type="caution">
    <text evidence="4">The sequence shown here is derived from an EMBL/GenBank/DDBJ whole genome shotgun (WGS) entry which is preliminary data.</text>
</comment>
<dbReference type="PANTHER" id="PTHR19353">
    <property type="entry name" value="FATTY ACID DESATURASE 2"/>
    <property type="match status" value="1"/>
</dbReference>
<name>A0ABW5R710_9BACL</name>
<keyword evidence="4" id="KW-0560">Oxidoreductase</keyword>
<evidence type="ECO:0000313" key="4">
    <source>
        <dbReference type="EMBL" id="MFD2670807.1"/>
    </source>
</evidence>
<dbReference type="InterPro" id="IPR012171">
    <property type="entry name" value="Fatty_acid_desaturase"/>
</dbReference>
<gene>
    <name evidence="4" type="ORF">ACFSUC_04200</name>
</gene>
<feature type="transmembrane region" description="Helical" evidence="2">
    <location>
        <begin position="48"/>
        <end position="72"/>
    </location>
</feature>
<dbReference type="RefSeq" id="WP_379928237.1">
    <property type="nucleotide sequence ID" value="NZ_JBHUMM010000007.1"/>
</dbReference>
<evidence type="ECO:0000313" key="5">
    <source>
        <dbReference type="Proteomes" id="UP001597497"/>
    </source>
</evidence>
<reference evidence="5" key="1">
    <citation type="journal article" date="2019" name="Int. J. Syst. Evol. Microbiol.">
        <title>The Global Catalogue of Microorganisms (GCM) 10K type strain sequencing project: providing services to taxonomists for standard genome sequencing and annotation.</title>
        <authorList>
            <consortium name="The Broad Institute Genomics Platform"/>
            <consortium name="The Broad Institute Genome Sequencing Center for Infectious Disease"/>
            <person name="Wu L."/>
            <person name="Ma J."/>
        </authorList>
    </citation>
    <scope>NUCLEOTIDE SEQUENCE [LARGE SCALE GENOMIC DNA]</scope>
    <source>
        <strain evidence="5">KCTC 33676</strain>
    </source>
</reference>
<dbReference type="EC" id="1.14.19.-" evidence="4"/>
<organism evidence="4 5">
    <name type="scientific">Marinicrinis sediminis</name>
    <dbReference type="NCBI Taxonomy" id="1652465"/>
    <lineage>
        <taxon>Bacteria</taxon>
        <taxon>Bacillati</taxon>
        <taxon>Bacillota</taxon>
        <taxon>Bacilli</taxon>
        <taxon>Bacillales</taxon>
        <taxon>Paenibacillaceae</taxon>
    </lineage>
</organism>
<sequence length="375" mass="43573">MNSSRIVQLKKEVAPLEHTNLKTSIFQIFNTILPFMLLWYLAYASLSISYWLSAPLLVLASAFLVRTFIIFHDCCHQSFFKSKRANDILGTLTGVLTMVPYQQWKHTHTIHHATSSNLDKRGTGDMWLLTVEEYREASFWRKLQYRLYRNPLVMFGLGPIGVFLIEYRFNRKGARRTERINTYVTNVLIAALYTGMCLLVGWEAFLLIQGPVFFISGLLGIWLFYVQHQFEDSYFEHDEEWSYVQAAVEGSSYYKLPKLLQWLTGNIGFHHVHHLSPKVPNYHLEKAHDTVKPLQKATTITLMTSLKSLRFKLWDEENKKFVTFKEAKMEPHTSIDQADDAHARTTGLRQVEQAMKQSDSSRKRRGNSRPSLQGK</sequence>
<feature type="domain" description="Fatty acid desaturase" evidence="3">
    <location>
        <begin position="51"/>
        <end position="296"/>
    </location>
</feature>
<keyword evidence="2" id="KW-1133">Transmembrane helix</keyword>
<feature type="transmembrane region" description="Helical" evidence="2">
    <location>
        <begin position="21"/>
        <end position="42"/>
    </location>
</feature>
<feature type="compositionally biased region" description="Basic and acidic residues" evidence="1">
    <location>
        <begin position="332"/>
        <end position="343"/>
    </location>
</feature>
<dbReference type="GO" id="GO:0016491">
    <property type="term" value="F:oxidoreductase activity"/>
    <property type="evidence" value="ECO:0007669"/>
    <property type="project" value="UniProtKB-KW"/>
</dbReference>
<keyword evidence="2" id="KW-0472">Membrane</keyword>
<protein>
    <submittedName>
        <fullName evidence="4">Fatty acid desaturase</fullName>
        <ecNumber evidence="4">1.14.19.-</ecNumber>
    </submittedName>
</protein>
<dbReference type="Proteomes" id="UP001597497">
    <property type="component" value="Unassembled WGS sequence"/>
</dbReference>
<keyword evidence="5" id="KW-1185">Reference proteome</keyword>
<keyword evidence="2" id="KW-0812">Transmembrane</keyword>
<feature type="transmembrane region" description="Helical" evidence="2">
    <location>
        <begin position="152"/>
        <end position="169"/>
    </location>
</feature>
<accession>A0ABW5R710</accession>
<dbReference type="InterPro" id="IPR005804">
    <property type="entry name" value="FA_desaturase_dom"/>
</dbReference>
<evidence type="ECO:0000256" key="2">
    <source>
        <dbReference type="SAM" id="Phobius"/>
    </source>
</evidence>
<feature type="region of interest" description="Disordered" evidence="1">
    <location>
        <begin position="332"/>
        <end position="375"/>
    </location>
</feature>
<feature type="transmembrane region" description="Helical" evidence="2">
    <location>
        <begin position="208"/>
        <end position="226"/>
    </location>
</feature>
<evidence type="ECO:0000256" key="1">
    <source>
        <dbReference type="SAM" id="MobiDB-lite"/>
    </source>
</evidence>
<dbReference type="Pfam" id="PF00487">
    <property type="entry name" value="FA_desaturase"/>
    <property type="match status" value="1"/>
</dbReference>
<evidence type="ECO:0000259" key="3">
    <source>
        <dbReference type="Pfam" id="PF00487"/>
    </source>
</evidence>
<dbReference type="PANTHER" id="PTHR19353:SF73">
    <property type="entry name" value="FATTY ACID DESATURASE"/>
    <property type="match status" value="1"/>
</dbReference>
<feature type="transmembrane region" description="Helical" evidence="2">
    <location>
        <begin position="181"/>
        <end position="202"/>
    </location>
</feature>
<dbReference type="EMBL" id="JBHUMM010000007">
    <property type="protein sequence ID" value="MFD2670807.1"/>
    <property type="molecule type" value="Genomic_DNA"/>
</dbReference>
<proteinExistence type="predicted"/>